<comment type="caution">
    <text evidence="1">The sequence shown here is derived from an EMBL/GenBank/DDBJ whole genome shotgun (WGS) entry which is preliminary data.</text>
</comment>
<dbReference type="AlphaFoldDB" id="A0A8T8SY59"/>
<evidence type="ECO:0000313" key="2">
    <source>
        <dbReference type="Proteomes" id="UP000077521"/>
    </source>
</evidence>
<sequence>MPRWTHTVRLGVQTFKPRHSGLTPTQYPWDSVWIVGLSRYLFQSDSHRSPSLPTPMLSFFSETAAGTSPALHSHGSTPYARHPGARNPSRNRCHCYLHRTIPTSPSHGARRECRDHGLFFFDRCAALNVYSEVASFDAFGPSGRITHLSTDAHGRILTLG</sequence>
<dbReference type="EMBL" id="LWDF02000256">
    <property type="protein sequence ID" value="KAE8251243.1"/>
    <property type="molecule type" value="Genomic_DNA"/>
</dbReference>
<proteinExistence type="predicted"/>
<organism evidence="1 2">
    <name type="scientific">Tilletia indica</name>
    <dbReference type="NCBI Taxonomy" id="43049"/>
    <lineage>
        <taxon>Eukaryota</taxon>
        <taxon>Fungi</taxon>
        <taxon>Dikarya</taxon>
        <taxon>Basidiomycota</taxon>
        <taxon>Ustilaginomycotina</taxon>
        <taxon>Exobasidiomycetes</taxon>
        <taxon>Tilletiales</taxon>
        <taxon>Tilletiaceae</taxon>
        <taxon>Tilletia</taxon>
    </lineage>
</organism>
<gene>
    <name evidence="1" type="ORF">A4X13_0g4087</name>
</gene>
<name>A0A8T8SY59_9BASI</name>
<accession>A0A8T8SY59</accession>
<protein>
    <submittedName>
        <fullName evidence="1">Uncharacterized protein</fullName>
    </submittedName>
</protein>
<keyword evidence="2" id="KW-1185">Reference proteome</keyword>
<reference evidence="1" key="1">
    <citation type="submission" date="2016-04" db="EMBL/GenBank/DDBJ databases">
        <authorList>
            <person name="Nguyen H.D."/>
            <person name="Samba Siva P."/>
            <person name="Cullis J."/>
            <person name="Levesque C.A."/>
            <person name="Hambleton S."/>
        </authorList>
    </citation>
    <scope>NUCLEOTIDE SEQUENCE</scope>
    <source>
        <strain evidence="1">DAOMC 236416</strain>
    </source>
</reference>
<dbReference type="Proteomes" id="UP000077521">
    <property type="component" value="Unassembled WGS sequence"/>
</dbReference>
<reference evidence="1" key="2">
    <citation type="journal article" date="2019" name="IMA Fungus">
        <title>Genome sequencing and comparison of five Tilletia species to identify candidate genes for the detection of regulated species infecting wheat.</title>
        <authorList>
            <person name="Nguyen H.D.T."/>
            <person name="Sultana T."/>
            <person name="Kesanakurti P."/>
            <person name="Hambleton S."/>
        </authorList>
    </citation>
    <scope>NUCLEOTIDE SEQUENCE</scope>
    <source>
        <strain evidence="1">DAOMC 236416</strain>
    </source>
</reference>
<evidence type="ECO:0000313" key="1">
    <source>
        <dbReference type="EMBL" id="KAE8251243.1"/>
    </source>
</evidence>